<gene>
    <name evidence="1" type="ORF">LTR32_007563</name>
</gene>
<keyword evidence="2" id="KW-1185">Reference proteome</keyword>
<protein>
    <submittedName>
        <fullName evidence="1">Uncharacterized protein</fullName>
    </submittedName>
</protein>
<proteinExistence type="predicted"/>
<comment type="caution">
    <text evidence="1">The sequence shown here is derived from an EMBL/GenBank/DDBJ whole genome shotgun (WGS) entry which is preliminary data.</text>
</comment>
<sequence>MAEPANELFAIEVDADNYAETAAHDAPPVSRTFQSEADFQAQKATYSAKIDVGNNYERLLGAVPLLKPVDEPPPPTEGHIQPQEASPVQLGKNDAQLLGYAVGELYYDKRYRDIIQLCERVELVCETDGKTAESLRRWTRRCEARLGVQLGEGETAVARTRALDGQGTH</sequence>
<accession>A0ABR0KVR5</accession>
<dbReference type="EMBL" id="JAVRRR010001370">
    <property type="protein sequence ID" value="KAK5139145.1"/>
    <property type="molecule type" value="Genomic_DNA"/>
</dbReference>
<organism evidence="1 2">
    <name type="scientific">Rachicladosporium monterosium</name>
    <dbReference type="NCBI Taxonomy" id="1507873"/>
    <lineage>
        <taxon>Eukaryota</taxon>
        <taxon>Fungi</taxon>
        <taxon>Dikarya</taxon>
        <taxon>Ascomycota</taxon>
        <taxon>Pezizomycotina</taxon>
        <taxon>Dothideomycetes</taxon>
        <taxon>Dothideomycetidae</taxon>
        <taxon>Cladosporiales</taxon>
        <taxon>Cladosporiaceae</taxon>
        <taxon>Rachicladosporium</taxon>
    </lineage>
</organism>
<evidence type="ECO:0000313" key="1">
    <source>
        <dbReference type="EMBL" id="KAK5139145.1"/>
    </source>
</evidence>
<dbReference type="Proteomes" id="UP001308179">
    <property type="component" value="Unassembled WGS sequence"/>
</dbReference>
<name>A0ABR0KVR5_9PEZI</name>
<evidence type="ECO:0000313" key="2">
    <source>
        <dbReference type="Proteomes" id="UP001308179"/>
    </source>
</evidence>
<reference evidence="1 2" key="1">
    <citation type="submission" date="2023-08" db="EMBL/GenBank/DDBJ databases">
        <title>Black Yeasts Isolated from many extreme environments.</title>
        <authorList>
            <person name="Coleine C."/>
            <person name="Stajich J.E."/>
            <person name="Selbmann L."/>
        </authorList>
    </citation>
    <scope>NUCLEOTIDE SEQUENCE [LARGE SCALE GENOMIC DNA]</scope>
    <source>
        <strain evidence="1 2">CCFEE 5386</strain>
    </source>
</reference>